<evidence type="ECO:0000313" key="2">
    <source>
        <dbReference type="EMBL" id="MBN8659196.1"/>
    </source>
</evidence>
<reference evidence="2" key="1">
    <citation type="submission" date="2021-02" db="EMBL/GenBank/DDBJ databases">
        <title>Genome-Resolved Metagenomics of a Microbial Community Performing Photosynthetic Biological Nutrient Removal.</title>
        <authorList>
            <person name="Mcdaniel E.A."/>
        </authorList>
    </citation>
    <scope>NUCLEOTIDE SEQUENCE</scope>
    <source>
        <strain evidence="2">UWPOB_OBS1</strain>
    </source>
</reference>
<keyword evidence="1" id="KW-1133">Transmembrane helix</keyword>
<dbReference type="Proteomes" id="UP000664277">
    <property type="component" value="Unassembled WGS sequence"/>
</dbReference>
<sequence>MLPVLAIASNTFKEVSRDKVVYTFFVFAVIISFFGLALGSLSVGQDLRIILDLGMFGISTIGGIIAVFAGANLVYKELEKKTCYLIFTKPVRPWQFILGKYLGLALCLLVLIAAMAVFLALTVYIADPGQLLVFKERVLLIGASLLLTYLELLLIIAAAEFFSTFSSPIMSVVFTIAFWFIGHSTASLQDLAKLFTNSALKQLANFLYWTLPDLKTLTQIRSAIMYGQLPNSELSIYLTAYLVSYVIILLVLSAMVSEKRELP</sequence>
<feature type="transmembrane region" description="Helical" evidence="1">
    <location>
        <begin position="234"/>
        <end position="256"/>
    </location>
</feature>
<proteinExistence type="predicted"/>
<organism evidence="2 3">
    <name type="scientific">Candidatus Obscuribacter phosphatis</name>
    <dbReference type="NCBI Taxonomy" id="1906157"/>
    <lineage>
        <taxon>Bacteria</taxon>
        <taxon>Bacillati</taxon>
        <taxon>Candidatus Melainabacteria</taxon>
        <taxon>Candidatus Obscuribacterales</taxon>
        <taxon>Candidatus Obscuribacteraceae</taxon>
        <taxon>Candidatus Obscuribacter</taxon>
    </lineage>
</organism>
<evidence type="ECO:0000313" key="3">
    <source>
        <dbReference type="Proteomes" id="UP000664277"/>
    </source>
</evidence>
<dbReference type="AlphaFoldDB" id="A0A8J7TKR3"/>
<name>A0A8J7TKR3_9BACT</name>
<dbReference type="EMBL" id="JAFLCK010000002">
    <property type="protein sequence ID" value="MBN8659196.1"/>
    <property type="molecule type" value="Genomic_DNA"/>
</dbReference>
<dbReference type="PANTHER" id="PTHR43471:SF10">
    <property type="entry name" value="SLL1107 PROTEIN"/>
    <property type="match status" value="1"/>
</dbReference>
<accession>A0A8J7TKR3</accession>
<dbReference type="PANTHER" id="PTHR43471">
    <property type="entry name" value="ABC TRANSPORTER PERMEASE"/>
    <property type="match status" value="1"/>
</dbReference>
<dbReference type="Pfam" id="PF12679">
    <property type="entry name" value="ABC2_membrane_2"/>
    <property type="match status" value="1"/>
</dbReference>
<feature type="transmembrane region" description="Helical" evidence="1">
    <location>
        <begin position="165"/>
        <end position="182"/>
    </location>
</feature>
<feature type="transmembrane region" description="Helical" evidence="1">
    <location>
        <begin position="53"/>
        <end position="75"/>
    </location>
</feature>
<keyword evidence="1" id="KW-0812">Transmembrane</keyword>
<feature type="transmembrane region" description="Helical" evidence="1">
    <location>
        <begin position="20"/>
        <end position="41"/>
    </location>
</feature>
<dbReference type="GO" id="GO:0005886">
    <property type="term" value="C:plasma membrane"/>
    <property type="evidence" value="ECO:0007669"/>
    <property type="project" value="UniProtKB-SubCell"/>
</dbReference>
<evidence type="ECO:0000256" key="1">
    <source>
        <dbReference type="SAM" id="Phobius"/>
    </source>
</evidence>
<feature type="transmembrane region" description="Helical" evidence="1">
    <location>
        <begin position="101"/>
        <end position="126"/>
    </location>
</feature>
<feature type="transmembrane region" description="Helical" evidence="1">
    <location>
        <begin position="138"/>
        <end position="159"/>
    </location>
</feature>
<dbReference type="GO" id="GO:0140359">
    <property type="term" value="F:ABC-type transporter activity"/>
    <property type="evidence" value="ECO:0007669"/>
    <property type="project" value="InterPro"/>
</dbReference>
<keyword evidence="1" id="KW-0472">Membrane</keyword>
<gene>
    <name evidence="2" type="ORF">J0M35_02455</name>
</gene>
<comment type="caution">
    <text evidence="2">The sequence shown here is derived from an EMBL/GenBank/DDBJ whole genome shotgun (WGS) entry which is preliminary data.</text>
</comment>
<protein>
    <submittedName>
        <fullName evidence="2">ABC transporter permease subunit</fullName>
    </submittedName>
</protein>